<keyword evidence="2" id="KW-1185">Reference proteome</keyword>
<evidence type="ECO:0000313" key="1">
    <source>
        <dbReference type="EMBL" id="OJA13317.1"/>
    </source>
</evidence>
<name>A0A1J8PWV1_9AGAM</name>
<organism evidence="1 2">
    <name type="scientific">Rhizopogon vesiculosus</name>
    <dbReference type="NCBI Taxonomy" id="180088"/>
    <lineage>
        <taxon>Eukaryota</taxon>
        <taxon>Fungi</taxon>
        <taxon>Dikarya</taxon>
        <taxon>Basidiomycota</taxon>
        <taxon>Agaricomycotina</taxon>
        <taxon>Agaricomycetes</taxon>
        <taxon>Agaricomycetidae</taxon>
        <taxon>Boletales</taxon>
        <taxon>Suillineae</taxon>
        <taxon>Rhizopogonaceae</taxon>
        <taxon>Rhizopogon</taxon>
    </lineage>
</organism>
<accession>A0A1J8PWV1</accession>
<dbReference type="EMBL" id="LVVM01004214">
    <property type="protein sequence ID" value="OJA13317.1"/>
    <property type="molecule type" value="Genomic_DNA"/>
</dbReference>
<proteinExistence type="predicted"/>
<protein>
    <submittedName>
        <fullName evidence="1">Uncharacterized protein</fullName>
    </submittedName>
</protein>
<reference evidence="1 2" key="1">
    <citation type="submission" date="2016-03" db="EMBL/GenBank/DDBJ databases">
        <title>Comparative genomics of the ectomycorrhizal sister species Rhizopogon vinicolor and Rhizopogon vesiculosus (Basidiomycota: Boletales) reveals a divergence of the mating type B locus.</title>
        <authorList>
            <person name="Mujic A.B."/>
            <person name="Kuo A."/>
            <person name="Tritt A."/>
            <person name="Lipzen A."/>
            <person name="Chen C."/>
            <person name="Johnson J."/>
            <person name="Sharma A."/>
            <person name="Barry K."/>
            <person name="Grigoriev I.V."/>
            <person name="Spatafora J.W."/>
        </authorList>
    </citation>
    <scope>NUCLEOTIDE SEQUENCE [LARGE SCALE GENOMIC DNA]</scope>
    <source>
        <strain evidence="1 2">AM-OR11-056</strain>
    </source>
</reference>
<dbReference type="OrthoDB" id="2681947at2759"/>
<evidence type="ECO:0000313" key="2">
    <source>
        <dbReference type="Proteomes" id="UP000183567"/>
    </source>
</evidence>
<gene>
    <name evidence="1" type="ORF">AZE42_10348</name>
</gene>
<dbReference type="AlphaFoldDB" id="A0A1J8PWV1"/>
<sequence>MQIRRTREMILNIIEDPQHYHSHFATFSTSTAMSAVYGYEPSPRNDPLVQLSNDA</sequence>
<comment type="caution">
    <text evidence="1">The sequence shown here is derived from an EMBL/GenBank/DDBJ whole genome shotgun (WGS) entry which is preliminary data.</text>
</comment>
<dbReference type="Proteomes" id="UP000183567">
    <property type="component" value="Unassembled WGS sequence"/>
</dbReference>
<dbReference type="STRING" id="180088.A0A1J8PWV1"/>